<sequence length="42" mass="4717">MAFSHNSTSFLSKTYLILKLYNTALAGLFNYVIFMRSIPNAG</sequence>
<comment type="caution">
    <text evidence="2">The sequence shown here is derived from an EMBL/GenBank/DDBJ whole genome shotgun (WGS) entry which is preliminary data.</text>
</comment>
<accession>A1ZWA1</accession>
<protein>
    <submittedName>
        <fullName evidence="2">Uncharacterized protein</fullName>
    </submittedName>
</protein>
<dbReference type="AlphaFoldDB" id="A1ZWA1"/>
<name>A1ZWA1_MICM2</name>
<reference evidence="2 3" key="1">
    <citation type="submission" date="2007-01" db="EMBL/GenBank/DDBJ databases">
        <authorList>
            <person name="Haygood M."/>
            <person name="Podell S."/>
            <person name="Anderson C."/>
            <person name="Hopkinson B."/>
            <person name="Roe K."/>
            <person name="Barbeau K."/>
            <person name="Gaasterland T."/>
            <person name="Ferriera S."/>
            <person name="Johnson J."/>
            <person name="Kravitz S."/>
            <person name="Beeson K."/>
            <person name="Sutton G."/>
            <person name="Rogers Y.-H."/>
            <person name="Friedman R."/>
            <person name="Frazier M."/>
            <person name="Venter J.C."/>
        </authorList>
    </citation>
    <scope>NUCLEOTIDE SEQUENCE [LARGE SCALE GENOMIC DNA]</scope>
    <source>
        <strain evidence="2 3">ATCC 23134</strain>
    </source>
</reference>
<feature type="transmembrane region" description="Helical" evidence="1">
    <location>
        <begin position="15"/>
        <end position="34"/>
    </location>
</feature>
<dbReference type="Proteomes" id="UP000004095">
    <property type="component" value="Unassembled WGS sequence"/>
</dbReference>
<keyword evidence="1" id="KW-1133">Transmembrane helix</keyword>
<dbReference type="EMBL" id="AAWS01000050">
    <property type="protein sequence ID" value="EAY25339.1"/>
    <property type="molecule type" value="Genomic_DNA"/>
</dbReference>
<keyword evidence="3" id="KW-1185">Reference proteome</keyword>
<keyword evidence="1" id="KW-0812">Transmembrane</keyword>
<keyword evidence="1" id="KW-0472">Membrane</keyword>
<gene>
    <name evidence="2" type="ORF">M23134_04520</name>
</gene>
<evidence type="ECO:0000313" key="2">
    <source>
        <dbReference type="EMBL" id="EAY25339.1"/>
    </source>
</evidence>
<organism evidence="2 3">
    <name type="scientific">Microscilla marina ATCC 23134</name>
    <dbReference type="NCBI Taxonomy" id="313606"/>
    <lineage>
        <taxon>Bacteria</taxon>
        <taxon>Pseudomonadati</taxon>
        <taxon>Bacteroidota</taxon>
        <taxon>Cytophagia</taxon>
        <taxon>Cytophagales</taxon>
        <taxon>Microscillaceae</taxon>
        <taxon>Microscilla</taxon>
    </lineage>
</organism>
<evidence type="ECO:0000256" key="1">
    <source>
        <dbReference type="SAM" id="Phobius"/>
    </source>
</evidence>
<proteinExistence type="predicted"/>
<evidence type="ECO:0000313" key="3">
    <source>
        <dbReference type="Proteomes" id="UP000004095"/>
    </source>
</evidence>